<comment type="caution">
    <text evidence="2">The sequence shown here is derived from an EMBL/GenBank/DDBJ whole genome shotgun (WGS) entry which is preliminary data.</text>
</comment>
<feature type="transmembrane region" description="Helical" evidence="1">
    <location>
        <begin position="95"/>
        <end position="119"/>
    </location>
</feature>
<dbReference type="AlphaFoldDB" id="A0A2G5TAN8"/>
<protein>
    <recommendedName>
        <fullName evidence="4">Seven TM Receptor</fullName>
    </recommendedName>
</protein>
<dbReference type="Proteomes" id="UP000230233">
    <property type="component" value="Chromosome V"/>
</dbReference>
<dbReference type="SUPFAM" id="SSF81321">
    <property type="entry name" value="Family A G protein-coupled receptor-like"/>
    <property type="match status" value="1"/>
</dbReference>
<feature type="transmembrane region" description="Helical" evidence="1">
    <location>
        <begin position="140"/>
        <end position="160"/>
    </location>
</feature>
<keyword evidence="1" id="KW-0472">Membrane</keyword>
<keyword evidence="1" id="KW-0812">Transmembrane</keyword>
<dbReference type="PANTHER" id="PTHR46000">
    <property type="entry name" value="SEVEN TM RECEPTOR-RELATED"/>
    <property type="match status" value="1"/>
</dbReference>
<evidence type="ECO:0000256" key="1">
    <source>
        <dbReference type="SAM" id="Phobius"/>
    </source>
</evidence>
<name>A0A2G5TAN8_9PELO</name>
<dbReference type="InterPro" id="IPR019428">
    <property type="entry name" value="7TM_GPCR_serpentine_rcpt_Str"/>
</dbReference>
<dbReference type="EMBL" id="PDUG01000005">
    <property type="protein sequence ID" value="PIC24161.1"/>
    <property type="molecule type" value="Genomic_DNA"/>
</dbReference>
<gene>
    <name evidence="2" type="primary">Cnig_chr_V.g17591</name>
    <name evidence="2" type="ORF">B9Z55_017591</name>
</gene>
<feature type="transmembrane region" description="Helical" evidence="1">
    <location>
        <begin position="250"/>
        <end position="275"/>
    </location>
</feature>
<reference evidence="3" key="1">
    <citation type="submission" date="2017-10" db="EMBL/GenBank/DDBJ databases">
        <title>Rapid genome shrinkage in a self-fertile nematode reveals novel sperm competition proteins.</title>
        <authorList>
            <person name="Yin D."/>
            <person name="Schwarz E.M."/>
            <person name="Thomas C.G."/>
            <person name="Felde R.L."/>
            <person name="Korf I.F."/>
            <person name="Cutter A.D."/>
            <person name="Schartner C.M."/>
            <person name="Ralston E.J."/>
            <person name="Meyer B.J."/>
            <person name="Haag E.S."/>
        </authorList>
    </citation>
    <scope>NUCLEOTIDE SEQUENCE [LARGE SCALE GENOMIC DNA]</scope>
    <source>
        <strain evidence="3">JU1422</strain>
    </source>
</reference>
<organism evidence="2 3">
    <name type="scientific">Caenorhabditis nigoni</name>
    <dbReference type="NCBI Taxonomy" id="1611254"/>
    <lineage>
        <taxon>Eukaryota</taxon>
        <taxon>Metazoa</taxon>
        <taxon>Ecdysozoa</taxon>
        <taxon>Nematoda</taxon>
        <taxon>Chromadorea</taxon>
        <taxon>Rhabditida</taxon>
        <taxon>Rhabditina</taxon>
        <taxon>Rhabditomorpha</taxon>
        <taxon>Rhabditoidea</taxon>
        <taxon>Rhabditidae</taxon>
        <taxon>Peloderinae</taxon>
        <taxon>Caenorhabditis</taxon>
    </lineage>
</organism>
<proteinExistence type="predicted"/>
<dbReference type="OrthoDB" id="5831595at2759"/>
<evidence type="ECO:0000313" key="3">
    <source>
        <dbReference type="Proteomes" id="UP000230233"/>
    </source>
</evidence>
<feature type="transmembrane region" description="Helical" evidence="1">
    <location>
        <begin position="16"/>
        <end position="37"/>
    </location>
</feature>
<feature type="transmembrane region" description="Helical" evidence="1">
    <location>
        <begin position="207"/>
        <end position="230"/>
    </location>
</feature>
<feature type="transmembrane region" description="Helical" evidence="1">
    <location>
        <begin position="287"/>
        <end position="308"/>
    </location>
</feature>
<keyword evidence="1" id="KW-1133">Transmembrane helix</keyword>
<evidence type="ECO:0000313" key="2">
    <source>
        <dbReference type="EMBL" id="PIC24161.1"/>
    </source>
</evidence>
<keyword evidence="3" id="KW-1185">Reference proteome</keyword>
<accession>A0A2G5TAN8</accession>
<feature type="transmembrane region" description="Helical" evidence="1">
    <location>
        <begin position="49"/>
        <end position="69"/>
    </location>
</feature>
<dbReference type="PANTHER" id="PTHR46000:SF11">
    <property type="entry name" value="SEVEN TM RECEPTOR"/>
    <property type="match status" value="1"/>
</dbReference>
<dbReference type="Pfam" id="PF10326">
    <property type="entry name" value="7TM_GPCR_Str"/>
    <property type="match status" value="1"/>
</dbReference>
<evidence type="ECO:0008006" key="4">
    <source>
        <dbReference type="Google" id="ProtNLM"/>
    </source>
</evidence>
<sequence length="343" mass="39767">METTTSYIRFVKYAQIISQIGFFSTTTMCFVLVFLTTFGVKRNFGTYKYLLIIFPVFGILFATLDFVIYPNVYSHNAGYFYYTTTRPFNLEKETVIMLLASYTGIYGSTIAMLSVQFLYRYWAIFYTSKLRFFKGWKFQMWISYSLAFGIELAFANYYLVKMDQYSTNYMRAGMLERYNVDVSEISALVCVAYDADGSIRWKNVGNVINLTFVMLVQYAVIIYCAAKMYIDMEEKIQILSPSLRSLHKQFFKTLVLQIVAPTLTLFLPVMFVIYLTILDLEVDLPTGLFICALPLYPAMDAIIVMYVVQDYRRAAKNLLKKVLNRTRKDTKQTPCNHVAVGKN</sequence>